<dbReference type="InterPro" id="IPR002716">
    <property type="entry name" value="PIN_dom"/>
</dbReference>
<comment type="caution">
    <text evidence="3">The sequence shown here is derived from an EMBL/GenBank/DDBJ whole genome shotgun (WGS) entry which is preliminary data.</text>
</comment>
<evidence type="ECO:0000256" key="1">
    <source>
        <dbReference type="SAM" id="MobiDB-lite"/>
    </source>
</evidence>
<feature type="compositionally biased region" description="Low complexity" evidence="1">
    <location>
        <begin position="69"/>
        <end position="88"/>
    </location>
</feature>
<dbReference type="Gene3D" id="3.40.50.1010">
    <property type="entry name" value="5'-nuclease"/>
    <property type="match status" value="1"/>
</dbReference>
<gene>
    <name evidence="3" type="ORF">O181_045605</name>
</gene>
<feature type="region of interest" description="Disordered" evidence="1">
    <location>
        <begin position="1"/>
        <end position="34"/>
    </location>
</feature>
<dbReference type="Pfam" id="PF13638">
    <property type="entry name" value="PIN_4"/>
    <property type="match status" value="1"/>
</dbReference>
<dbReference type="Proteomes" id="UP000765509">
    <property type="component" value="Unassembled WGS sequence"/>
</dbReference>
<keyword evidence="4" id="KW-1185">Reference proteome</keyword>
<evidence type="ECO:0000313" key="4">
    <source>
        <dbReference type="Proteomes" id="UP000765509"/>
    </source>
</evidence>
<organism evidence="3 4">
    <name type="scientific">Austropuccinia psidii MF-1</name>
    <dbReference type="NCBI Taxonomy" id="1389203"/>
    <lineage>
        <taxon>Eukaryota</taxon>
        <taxon>Fungi</taxon>
        <taxon>Dikarya</taxon>
        <taxon>Basidiomycota</taxon>
        <taxon>Pucciniomycotina</taxon>
        <taxon>Pucciniomycetes</taxon>
        <taxon>Pucciniales</taxon>
        <taxon>Sphaerophragmiaceae</taxon>
        <taxon>Austropuccinia</taxon>
    </lineage>
</organism>
<evidence type="ECO:0000313" key="3">
    <source>
        <dbReference type="EMBL" id="MBW0505890.1"/>
    </source>
</evidence>
<reference evidence="3" key="1">
    <citation type="submission" date="2021-03" db="EMBL/GenBank/DDBJ databases">
        <title>Draft genome sequence of rust myrtle Austropuccinia psidii MF-1, a brazilian biotype.</title>
        <authorList>
            <person name="Quecine M.C."/>
            <person name="Pachon D.M.R."/>
            <person name="Bonatelli M.L."/>
            <person name="Correr F.H."/>
            <person name="Franceschini L.M."/>
            <person name="Leite T.F."/>
            <person name="Margarido G.R.A."/>
            <person name="Almeida C.A."/>
            <person name="Ferrarezi J.A."/>
            <person name="Labate C.A."/>
        </authorList>
    </citation>
    <scope>NUCLEOTIDE SEQUENCE</scope>
    <source>
        <strain evidence="3">MF-1</strain>
    </source>
</reference>
<dbReference type="AlphaFoldDB" id="A0A9Q3DM22"/>
<proteinExistence type="predicted"/>
<accession>A0A9Q3DM22</accession>
<dbReference type="OrthoDB" id="69928at2759"/>
<feature type="region of interest" description="Disordered" evidence="1">
    <location>
        <begin position="56"/>
        <end position="97"/>
    </location>
</feature>
<feature type="domain" description="PIN" evidence="2">
    <location>
        <begin position="101"/>
        <end position="175"/>
    </location>
</feature>
<feature type="region of interest" description="Disordered" evidence="1">
    <location>
        <begin position="316"/>
        <end position="356"/>
    </location>
</feature>
<feature type="compositionally biased region" description="Low complexity" evidence="1">
    <location>
        <begin position="324"/>
        <end position="333"/>
    </location>
</feature>
<sequence length="356" mass="40332">MAQDNDKGSIEASTSSNKNNKSQETSSTSSDRDKLSRALGAAFLKHQVQQLEKNLDDLSFSRNNHQIRSTKPNSSKKSNHSQNNKSNSALNPPNHPRPIKIIDTSVLIHALPILKKWNRQGKFNIVIPLHAISELDFLKTSPPPIHGLVKDATCWLDQQFQNSFHSTHHSLKQFAPQRTGDEASWDELSQRFTSPPIEVASVPVLTEEGDESARQLLSTDLPRHLRSLFQCALWHQSKASTRQECHLVIFSSPSQILPHHQPKSTFNAIRSSNEPRDQEPLLNLSEWATQFSIQAQQLSLSQLAEAKQWIRAEHQRQNLPPSSPSHSPFSNSPRYQTTRNSPHKKTSNVEKQLYVW</sequence>
<protein>
    <recommendedName>
        <fullName evidence="2">PIN domain-containing protein</fullName>
    </recommendedName>
</protein>
<feature type="compositionally biased region" description="Polar residues" evidence="1">
    <location>
        <begin position="11"/>
        <end position="29"/>
    </location>
</feature>
<evidence type="ECO:0000259" key="2">
    <source>
        <dbReference type="Pfam" id="PF13638"/>
    </source>
</evidence>
<dbReference type="EMBL" id="AVOT02018763">
    <property type="protein sequence ID" value="MBW0505890.1"/>
    <property type="molecule type" value="Genomic_DNA"/>
</dbReference>
<name>A0A9Q3DM22_9BASI</name>